<evidence type="ECO:0000313" key="6">
    <source>
        <dbReference type="EMBL" id="MBO1328201.1"/>
    </source>
</evidence>
<gene>
    <name evidence="6" type="ORF">J2D75_06890</name>
</gene>
<dbReference type="CDD" id="cd02432">
    <property type="entry name" value="Nodulin-21_like_1"/>
    <property type="match status" value="1"/>
</dbReference>
<organism evidence="6 7">
    <name type="scientific">Acetobacter suratthaniensis</name>
    <dbReference type="NCBI Taxonomy" id="1502841"/>
    <lineage>
        <taxon>Bacteria</taxon>
        <taxon>Pseudomonadati</taxon>
        <taxon>Pseudomonadota</taxon>
        <taxon>Alphaproteobacteria</taxon>
        <taxon>Acetobacterales</taxon>
        <taxon>Acetobacteraceae</taxon>
        <taxon>Acetobacter</taxon>
    </lineage>
</organism>
<feature type="transmembrane region" description="Helical" evidence="5">
    <location>
        <begin position="211"/>
        <end position="229"/>
    </location>
</feature>
<protein>
    <submittedName>
        <fullName evidence="6">VIT family protein</fullName>
    </submittedName>
</protein>
<dbReference type="PANTHER" id="PTHR31851">
    <property type="entry name" value="FE(2+)/MN(2+) TRANSPORTER PCL1"/>
    <property type="match status" value="1"/>
</dbReference>
<dbReference type="Pfam" id="PF01988">
    <property type="entry name" value="VIT1"/>
    <property type="match status" value="1"/>
</dbReference>
<comment type="caution">
    <text evidence="6">The sequence shown here is derived from an EMBL/GenBank/DDBJ whole genome shotgun (WGS) entry which is preliminary data.</text>
</comment>
<evidence type="ECO:0000256" key="2">
    <source>
        <dbReference type="ARBA" id="ARBA00022692"/>
    </source>
</evidence>
<evidence type="ECO:0000256" key="3">
    <source>
        <dbReference type="ARBA" id="ARBA00022989"/>
    </source>
</evidence>
<accession>A0ABS3LLG3</accession>
<name>A0ABS3LLG3_9PROT</name>
<reference evidence="6 7" key="1">
    <citation type="submission" date="2021-03" db="EMBL/GenBank/DDBJ databases">
        <title>The complete genome sequence of Acetobacter suratthaniensis TBRC 1719.</title>
        <authorList>
            <person name="Charoenyingcharoen P."/>
            <person name="Yukphan P."/>
        </authorList>
    </citation>
    <scope>NUCLEOTIDE SEQUENCE [LARGE SCALE GENOMIC DNA]</scope>
    <source>
        <strain evidence="6 7">TBRC 1719</strain>
    </source>
</reference>
<proteinExistence type="predicted"/>
<sequence length="231" mass="23731">MSRHPLHSERHAVEKLGWLRAAVLGANDGTLSTGSLIVGVASSHASRGSILVAGLSALLAGALSMAAGEYVSVSSQADSEQADLEREKKELATDWDAEVAELAGLYRQRGLDEPLAREVAVALMQHDALGAHARDELGLSEASAARPLEAALASAVAFSAGAFFPVMVAALLPEQQVSWAVSVVSVVLLAVLGCVGAVAGGASPLRATLRVTFWGVAAMLVTGGIGHLFNF</sequence>
<keyword evidence="3 5" id="KW-1133">Transmembrane helix</keyword>
<comment type="subcellular location">
    <subcellularLocation>
        <location evidence="1">Endomembrane system</location>
        <topology evidence="1">Multi-pass membrane protein</topology>
    </subcellularLocation>
</comment>
<feature type="transmembrane region" description="Helical" evidence="5">
    <location>
        <begin position="178"/>
        <end position="199"/>
    </location>
</feature>
<dbReference type="EMBL" id="JAFVMG010000005">
    <property type="protein sequence ID" value="MBO1328201.1"/>
    <property type="molecule type" value="Genomic_DNA"/>
</dbReference>
<feature type="transmembrane region" description="Helical" evidence="5">
    <location>
        <begin position="150"/>
        <end position="172"/>
    </location>
</feature>
<evidence type="ECO:0000256" key="1">
    <source>
        <dbReference type="ARBA" id="ARBA00004127"/>
    </source>
</evidence>
<dbReference type="Proteomes" id="UP000664399">
    <property type="component" value="Unassembled WGS sequence"/>
</dbReference>
<keyword evidence="2 5" id="KW-0812">Transmembrane</keyword>
<evidence type="ECO:0000313" key="7">
    <source>
        <dbReference type="Proteomes" id="UP000664399"/>
    </source>
</evidence>
<evidence type="ECO:0000256" key="4">
    <source>
        <dbReference type="ARBA" id="ARBA00023136"/>
    </source>
</evidence>
<keyword evidence="4 5" id="KW-0472">Membrane</keyword>
<evidence type="ECO:0000256" key="5">
    <source>
        <dbReference type="SAM" id="Phobius"/>
    </source>
</evidence>
<dbReference type="InterPro" id="IPR008217">
    <property type="entry name" value="Ccc1_fam"/>
</dbReference>
<keyword evidence="7" id="KW-1185">Reference proteome</keyword>